<dbReference type="SMART" id="SM00510">
    <property type="entry name" value="TFS2M"/>
    <property type="match status" value="1"/>
</dbReference>
<feature type="compositionally biased region" description="Basic and acidic residues" evidence="1">
    <location>
        <begin position="18"/>
        <end position="30"/>
    </location>
</feature>
<dbReference type="SMART" id="SM00439">
    <property type="entry name" value="BAH"/>
    <property type="match status" value="1"/>
</dbReference>
<dbReference type="InterPro" id="IPR043151">
    <property type="entry name" value="BAH_sf"/>
</dbReference>
<reference evidence="4" key="1">
    <citation type="submission" date="2020-02" db="EMBL/GenBank/DDBJ databases">
        <authorList>
            <person name="Scholz U."/>
            <person name="Mascher M."/>
            <person name="Fiebig A."/>
        </authorList>
    </citation>
    <scope>NUCLEOTIDE SEQUENCE</scope>
</reference>
<dbReference type="EMBL" id="LR746265">
    <property type="protein sequence ID" value="CAA7390914.1"/>
    <property type="molecule type" value="Genomic_DNA"/>
</dbReference>
<protein>
    <submittedName>
        <fullName evidence="4">Uncharacterized protein</fullName>
    </submittedName>
</protein>
<accession>A0A7I8K1S7</accession>
<feature type="domain" description="TFIIS central" evidence="3">
    <location>
        <begin position="301"/>
        <end position="442"/>
    </location>
</feature>
<evidence type="ECO:0000256" key="1">
    <source>
        <dbReference type="SAM" id="MobiDB-lite"/>
    </source>
</evidence>
<dbReference type="GO" id="GO:0006351">
    <property type="term" value="P:DNA-templated transcription"/>
    <property type="evidence" value="ECO:0007669"/>
    <property type="project" value="InterPro"/>
</dbReference>
<dbReference type="Gene3D" id="2.30.30.490">
    <property type="match status" value="1"/>
</dbReference>
<dbReference type="InterPro" id="IPR001025">
    <property type="entry name" value="BAH_dom"/>
</dbReference>
<organism evidence="4 5">
    <name type="scientific">Spirodela intermedia</name>
    <name type="common">Intermediate duckweed</name>
    <dbReference type="NCBI Taxonomy" id="51605"/>
    <lineage>
        <taxon>Eukaryota</taxon>
        <taxon>Viridiplantae</taxon>
        <taxon>Streptophyta</taxon>
        <taxon>Embryophyta</taxon>
        <taxon>Tracheophyta</taxon>
        <taxon>Spermatophyta</taxon>
        <taxon>Magnoliopsida</taxon>
        <taxon>Liliopsida</taxon>
        <taxon>Araceae</taxon>
        <taxon>Lemnoideae</taxon>
        <taxon>Spirodela</taxon>
    </lineage>
</organism>
<dbReference type="Proteomes" id="UP000663760">
    <property type="component" value="Chromosome 2"/>
</dbReference>
<evidence type="ECO:0000259" key="3">
    <source>
        <dbReference type="PROSITE" id="PS51321"/>
    </source>
</evidence>
<dbReference type="GO" id="GO:0003682">
    <property type="term" value="F:chromatin binding"/>
    <property type="evidence" value="ECO:0007669"/>
    <property type="project" value="InterPro"/>
</dbReference>
<dbReference type="Pfam" id="PF07500">
    <property type="entry name" value="TFIIS_M"/>
    <property type="match status" value="1"/>
</dbReference>
<sequence length="544" mass="60914">MGKRRFAQVGSSEEEEESRSGDGRWHDRKMQMKSVELVESSASVQDQNCRGNKRDDGAEEREDGNGDARPVGSVIRISGKGTEMKKYYAAFEYNGDTYELEDSVLLTPEEECEKPFVAIIKEITQISTGNVMVNGQWLYRPEEAMEKGGGNWLTVDSRELFYSFHFDEVPAESVMHKCIVHFVPPHKQLPSRMKHPGFVVKRVYDAINQKLRKITDKGFADDSQQEIDRLMKKTQENLGELPDRDNDSKEKCDIINKQMLLVDASNAGNELTRSPIQSKEKNASNLCLILKQCRVCTGDRYRDKWLEKLLQGIQFVCQLNSMLVKDSDKRKDSTRKTMTISGGGEHIVWPDDAVLAVAALEKAVHEALCSDFQKYNQKMRQLDFNLKKNMLLAKRLLKKELEPSVLLSMSPSELKDGLLADEKDTQKPEQSRHMKMTDARCSRCSEQNAGVVDIINAGGSGERYQLECTGCGRTWYAPADEVATLISDAPPNAAGDLGAKIDAVEKNSIGPRVPENPAAAAVLPESTAPKVPVAVKQRRPLKQA</sequence>
<dbReference type="OrthoDB" id="1922186at2759"/>
<dbReference type="PANTHER" id="PTHR46871">
    <property type="entry name" value="BROMO-ADJACENT HOMOLOGY (BAH) DOMAIN-CONTAINING PROTEIN"/>
    <property type="match status" value="1"/>
</dbReference>
<feature type="compositionally biased region" description="Polar residues" evidence="1">
    <location>
        <begin position="40"/>
        <end position="50"/>
    </location>
</feature>
<feature type="region of interest" description="Disordered" evidence="1">
    <location>
        <begin position="1"/>
        <end position="73"/>
    </location>
</feature>
<dbReference type="PROSITE" id="PS51321">
    <property type="entry name" value="TFIIS_CENTRAL"/>
    <property type="match status" value="1"/>
</dbReference>
<dbReference type="Pfam" id="PF01426">
    <property type="entry name" value="BAH"/>
    <property type="match status" value="1"/>
</dbReference>
<dbReference type="Gene3D" id="1.10.472.30">
    <property type="entry name" value="Transcription elongation factor S-II, central domain"/>
    <property type="match status" value="1"/>
</dbReference>
<name>A0A7I8K1S7_SPIIN</name>
<dbReference type="SUPFAM" id="SSF46942">
    <property type="entry name" value="Elongation factor TFIIS domain 2"/>
    <property type="match status" value="1"/>
</dbReference>
<gene>
    <name evidence="4" type="ORF">SI8410_02002320</name>
</gene>
<dbReference type="InterPro" id="IPR036575">
    <property type="entry name" value="TFIIS_cen_dom_sf"/>
</dbReference>
<evidence type="ECO:0000259" key="2">
    <source>
        <dbReference type="PROSITE" id="PS51038"/>
    </source>
</evidence>
<evidence type="ECO:0000313" key="4">
    <source>
        <dbReference type="EMBL" id="CAA7390914.1"/>
    </source>
</evidence>
<keyword evidence="5" id="KW-1185">Reference proteome</keyword>
<dbReference type="PANTHER" id="PTHR46871:SF1">
    <property type="entry name" value="BROMO-ADJACENT HOMOLOGY (BAH) DOMAIN-CONTAINING PROTEIN"/>
    <property type="match status" value="1"/>
</dbReference>
<dbReference type="InterPro" id="IPR003618">
    <property type="entry name" value="TFIIS_cen_dom"/>
</dbReference>
<evidence type="ECO:0000313" key="5">
    <source>
        <dbReference type="Proteomes" id="UP000663760"/>
    </source>
</evidence>
<feature type="region of interest" description="Disordered" evidence="1">
    <location>
        <begin position="417"/>
        <end position="438"/>
    </location>
</feature>
<dbReference type="PROSITE" id="PS51038">
    <property type="entry name" value="BAH"/>
    <property type="match status" value="1"/>
</dbReference>
<feature type="domain" description="BAH" evidence="2">
    <location>
        <begin position="96"/>
        <end position="215"/>
    </location>
</feature>
<dbReference type="AlphaFoldDB" id="A0A7I8K1S7"/>
<proteinExistence type="predicted"/>